<proteinExistence type="inferred from homology"/>
<comment type="subcellular location">
    <subcellularLocation>
        <location evidence="1 7">Cytoplasm</location>
    </subcellularLocation>
</comment>
<dbReference type="InterPro" id="IPR006543">
    <property type="entry name" value="Histidinol-phos"/>
</dbReference>
<dbReference type="CDD" id="cd07503">
    <property type="entry name" value="HAD_HisB-N"/>
    <property type="match status" value="1"/>
</dbReference>
<dbReference type="SUPFAM" id="SSF56784">
    <property type="entry name" value="HAD-like"/>
    <property type="match status" value="1"/>
</dbReference>
<protein>
    <recommendedName>
        <fullName evidence="6 7">D,D-heptose 1,7-bisphosphate phosphatase</fullName>
        <ecNumber evidence="7">3.1.3.-</ecNumber>
    </recommendedName>
</protein>
<evidence type="ECO:0000256" key="5">
    <source>
        <dbReference type="ARBA" id="ARBA00023277"/>
    </source>
</evidence>
<keyword evidence="4 7" id="KW-0378">Hydrolase</keyword>
<reference evidence="8 9" key="1">
    <citation type="submission" date="2023-07" db="EMBL/GenBank/DDBJ databases">
        <title>Genomic Encyclopedia of Type Strains, Phase IV (KMG-IV): sequencing the most valuable type-strain genomes for metagenomic binning, comparative biology and taxonomic classification.</title>
        <authorList>
            <person name="Goeker M."/>
        </authorList>
    </citation>
    <scope>NUCLEOTIDE SEQUENCE [LARGE SCALE GENOMIC DNA]</scope>
    <source>
        <strain evidence="8 9">B6-8</strain>
    </source>
</reference>
<dbReference type="InterPro" id="IPR006549">
    <property type="entry name" value="HAD-SF_hydro_IIIA"/>
</dbReference>
<dbReference type="InterPro" id="IPR004446">
    <property type="entry name" value="Heptose_bisP_phosphatase"/>
</dbReference>
<dbReference type="PIRSF" id="PIRSF004682">
    <property type="entry name" value="GmhB"/>
    <property type="match status" value="1"/>
</dbReference>
<evidence type="ECO:0000256" key="7">
    <source>
        <dbReference type="PIRNR" id="PIRNR004682"/>
    </source>
</evidence>
<evidence type="ECO:0000256" key="3">
    <source>
        <dbReference type="ARBA" id="ARBA00022723"/>
    </source>
</evidence>
<dbReference type="PANTHER" id="PTHR42891:SF1">
    <property type="entry name" value="D-GLYCERO-BETA-D-MANNO-HEPTOSE-1,7-BISPHOSPHATE 7-PHOSPHATASE"/>
    <property type="match status" value="1"/>
</dbReference>
<dbReference type="Gene3D" id="3.40.50.1000">
    <property type="entry name" value="HAD superfamily/HAD-like"/>
    <property type="match status" value="1"/>
</dbReference>
<dbReference type="GO" id="GO:0034200">
    <property type="term" value="F:D-glycero-beta-D-manno-heptose 1,7-bisphosphate 7-phosphatase activity"/>
    <property type="evidence" value="ECO:0007669"/>
    <property type="project" value="UniProtKB-EC"/>
</dbReference>
<name>A0ABU0H1N3_9HYPH</name>
<evidence type="ECO:0000313" key="8">
    <source>
        <dbReference type="EMBL" id="MDQ0436215.1"/>
    </source>
</evidence>
<keyword evidence="9" id="KW-1185">Reference proteome</keyword>
<dbReference type="InterPro" id="IPR023214">
    <property type="entry name" value="HAD_sf"/>
</dbReference>
<keyword evidence="5 7" id="KW-0119">Carbohydrate metabolism</keyword>
<accession>A0ABU0H1N3</accession>
<organism evidence="8 9">
    <name type="scientific">Kaistia dalseonensis</name>
    <dbReference type="NCBI Taxonomy" id="410840"/>
    <lineage>
        <taxon>Bacteria</taxon>
        <taxon>Pseudomonadati</taxon>
        <taxon>Pseudomonadota</taxon>
        <taxon>Alphaproteobacteria</taxon>
        <taxon>Hyphomicrobiales</taxon>
        <taxon>Kaistiaceae</taxon>
        <taxon>Kaistia</taxon>
    </lineage>
</organism>
<evidence type="ECO:0000256" key="4">
    <source>
        <dbReference type="ARBA" id="ARBA00022801"/>
    </source>
</evidence>
<dbReference type="InterPro" id="IPR036412">
    <property type="entry name" value="HAD-like_sf"/>
</dbReference>
<comment type="caution">
    <text evidence="8">The sequence shown here is derived from an EMBL/GenBank/DDBJ whole genome shotgun (WGS) entry which is preliminary data.</text>
</comment>
<evidence type="ECO:0000256" key="6">
    <source>
        <dbReference type="ARBA" id="ARBA00031828"/>
    </source>
</evidence>
<dbReference type="EMBL" id="JAUSVO010000001">
    <property type="protein sequence ID" value="MDQ0436215.1"/>
    <property type="molecule type" value="Genomic_DNA"/>
</dbReference>
<dbReference type="NCBIfam" id="TIGR01662">
    <property type="entry name" value="HAD-SF-IIIA"/>
    <property type="match status" value="1"/>
</dbReference>
<evidence type="ECO:0000256" key="2">
    <source>
        <dbReference type="ARBA" id="ARBA00022490"/>
    </source>
</evidence>
<dbReference type="Proteomes" id="UP001241603">
    <property type="component" value="Unassembled WGS sequence"/>
</dbReference>
<gene>
    <name evidence="8" type="ORF">QO014_000585</name>
</gene>
<keyword evidence="2 7" id="KW-0963">Cytoplasm</keyword>
<dbReference type="Pfam" id="PF13242">
    <property type="entry name" value="Hydrolase_like"/>
    <property type="match status" value="1"/>
</dbReference>
<dbReference type="PANTHER" id="PTHR42891">
    <property type="entry name" value="D-GLYCERO-BETA-D-MANNO-HEPTOSE-1,7-BISPHOSPHATE 7-PHOSPHATASE"/>
    <property type="match status" value="1"/>
</dbReference>
<dbReference type="EC" id="3.1.3.-" evidence="7"/>
<dbReference type="NCBIfam" id="TIGR01656">
    <property type="entry name" value="Histidinol-ppas"/>
    <property type="match status" value="1"/>
</dbReference>
<keyword evidence="3" id="KW-0479">Metal-binding</keyword>
<sequence>MTQQPAAFLDRDGVINVDDGYVYKPEALRFIDGAPAAIRRLNEAGYLVIVVTNQSGVARGYYTEAEMDAFHGHLRAELAGHGARLDAIYTCPYHPEATIPIYRQDHPDRKPNPGMILRAFGDFPIDRGRSFLIGDKDTDLIAAIAAGIPGHLFAGGNLDDFLSSVLLATDE</sequence>
<evidence type="ECO:0000256" key="1">
    <source>
        <dbReference type="ARBA" id="ARBA00004496"/>
    </source>
</evidence>
<comment type="similarity">
    <text evidence="7">Belongs to the gmhB family.</text>
</comment>
<evidence type="ECO:0000313" key="9">
    <source>
        <dbReference type="Proteomes" id="UP001241603"/>
    </source>
</evidence>